<dbReference type="EMBL" id="CYGY02000009">
    <property type="protein sequence ID" value="SIT36377.1"/>
    <property type="molecule type" value="Genomic_DNA"/>
</dbReference>
<accession>A0A1N7RMP7</accession>
<comment type="similarity">
    <text evidence="1">Belongs to the peptidase C56 family.</text>
</comment>
<name>A0A1N7RMP7_9BURK</name>
<dbReference type="Proteomes" id="UP000195569">
    <property type="component" value="Unassembled WGS sequence"/>
</dbReference>
<proteinExistence type="inferred from homology"/>
<dbReference type="RefSeq" id="WP_087732709.1">
    <property type="nucleotide sequence ID" value="NZ_CYGY02000009.1"/>
</dbReference>
<dbReference type="PROSITE" id="PS51276">
    <property type="entry name" value="PEPTIDASE_C56_PFPI"/>
    <property type="match status" value="1"/>
</dbReference>
<dbReference type="NCBIfam" id="TIGR01382">
    <property type="entry name" value="PfpI"/>
    <property type="match status" value="1"/>
</dbReference>
<protein>
    <submittedName>
        <fullName evidence="3">ThiJ/PfpI family protein</fullName>
    </submittedName>
</protein>
<feature type="domain" description="DJ-1/PfpI" evidence="2">
    <location>
        <begin position="4"/>
        <end position="184"/>
    </location>
</feature>
<dbReference type="AlphaFoldDB" id="A0A1N7RMP7"/>
<sequence>MAAKKILFLTGDFAEDYETMVPFQALQAVGHTVDAVCPGKRAGERVKTAIHDFEGDQTYSEKPGHQFTLNAAFDDIDASQYDALAIAGGRAPEYLRLDAKVIDLVRHFAQGNKPIAAICHAAQLLAAADVIRGRRISAYPACAPEVKLAGGDYADIPIDAAVTDANFVTAPAWPAHPEWLRQFLVLLGTRIEL</sequence>
<dbReference type="SUPFAM" id="SSF52317">
    <property type="entry name" value="Class I glutamine amidotransferase-like"/>
    <property type="match status" value="1"/>
</dbReference>
<keyword evidence="4" id="KW-1185">Reference proteome</keyword>
<gene>
    <name evidence="3" type="ORF">BN2476_90039</name>
</gene>
<dbReference type="Gene3D" id="3.40.50.880">
    <property type="match status" value="1"/>
</dbReference>
<evidence type="ECO:0000256" key="1">
    <source>
        <dbReference type="ARBA" id="ARBA00008542"/>
    </source>
</evidence>
<dbReference type="CDD" id="cd03169">
    <property type="entry name" value="GATase1_PfpI_1"/>
    <property type="match status" value="1"/>
</dbReference>
<dbReference type="PANTHER" id="PTHR42733">
    <property type="entry name" value="DJ-1 PROTEIN"/>
    <property type="match status" value="1"/>
</dbReference>
<evidence type="ECO:0000313" key="4">
    <source>
        <dbReference type="Proteomes" id="UP000195569"/>
    </source>
</evidence>
<dbReference type="PANTHER" id="PTHR42733:SF2">
    <property type="entry name" value="DJ-1_THIJ_PFPI FAMILY PROTEIN"/>
    <property type="match status" value="1"/>
</dbReference>
<dbReference type="Pfam" id="PF01965">
    <property type="entry name" value="DJ-1_PfpI"/>
    <property type="match status" value="1"/>
</dbReference>
<evidence type="ECO:0000313" key="3">
    <source>
        <dbReference type="EMBL" id="SIT36377.1"/>
    </source>
</evidence>
<dbReference type="InterPro" id="IPR002818">
    <property type="entry name" value="DJ-1/PfpI"/>
</dbReference>
<comment type="caution">
    <text evidence="3">The sequence shown here is derived from an EMBL/GenBank/DDBJ whole genome shotgun (WGS) entry which is preliminary data.</text>
</comment>
<dbReference type="InterPro" id="IPR029062">
    <property type="entry name" value="Class_I_gatase-like"/>
</dbReference>
<organism evidence="3 4">
    <name type="scientific">Paraburkholderia piptadeniae</name>
    <dbReference type="NCBI Taxonomy" id="1701573"/>
    <lineage>
        <taxon>Bacteria</taxon>
        <taxon>Pseudomonadati</taxon>
        <taxon>Pseudomonadota</taxon>
        <taxon>Betaproteobacteria</taxon>
        <taxon>Burkholderiales</taxon>
        <taxon>Burkholderiaceae</taxon>
        <taxon>Paraburkholderia</taxon>
    </lineage>
</organism>
<dbReference type="OrthoDB" id="9792284at2"/>
<evidence type="ECO:0000259" key="2">
    <source>
        <dbReference type="Pfam" id="PF01965"/>
    </source>
</evidence>
<dbReference type="InterPro" id="IPR006286">
    <property type="entry name" value="C56_PfpI-like"/>
</dbReference>
<reference evidence="3" key="1">
    <citation type="submission" date="2016-12" db="EMBL/GenBank/DDBJ databases">
        <authorList>
            <person name="Moulin L."/>
        </authorList>
    </citation>
    <scope>NUCLEOTIDE SEQUENCE [LARGE SCALE GENOMIC DNA]</scope>
    <source>
        <strain evidence="3">STM 7183</strain>
    </source>
</reference>